<evidence type="ECO:0000256" key="4">
    <source>
        <dbReference type="ARBA" id="ARBA00022598"/>
    </source>
</evidence>
<comment type="similarity">
    <text evidence="6">Belongs to the NRP synthetase family.</text>
</comment>
<dbReference type="InterPro" id="IPR036736">
    <property type="entry name" value="ACP-like_sf"/>
</dbReference>
<proteinExistence type="inferred from homology"/>
<reference evidence="8 9" key="1">
    <citation type="submission" date="2019-04" db="EMBL/GenBank/DDBJ databases">
        <title>Friends and foes A comparative genomics studyof 23 Aspergillus species from section Flavi.</title>
        <authorList>
            <consortium name="DOE Joint Genome Institute"/>
            <person name="Kjaerbolling I."/>
            <person name="Vesth T."/>
            <person name="Frisvad J.C."/>
            <person name="Nybo J.L."/>
            <person name="Theobald S."/>
            <person name="Kildgaard S."/>
            <person name="Isbrandt T."/>
            <person name="Kuo A."/>
            <person name="Sato A."/>
            <person name="Lyhne E.K."/>
            <person name="Kogle M.E."/>
            <person name="Wiebenga A."/>
            <person name="Kun R.S."/>
            <person name="Lubbers R.J."/>
            <person name="Makela M.R."/>
            <person name="Barry K."/>
            <person name="Chovatia M."/>
            <person name="Clum A."/>
            <person name="Daum C."/>
            <person name="Haridas S."/>
            <person name="He G."/>
            <person name="LaButti K."/>
            <person name="Lipzen A."/>
            <person name="Mondo S."/>
            <person name="Riley R."/>
            <person name="Salamov A."/>
            <person name="Simmons B.A."/>
            <person name="Magnuson J.K."/>
            <person name="Henrissat B."/>
            <person name="Mortensen U.H."/>
            <person name="Larsen T.O."/>
            <person name="Devries R.P."/>
            <person name="Grigoriev I.V."/>
            <person name="Machida M."/>
            <person name="Baker S.E."/>
            <person name="Andersen M.R."/>
        </authorList>
    </citation>
    <scope>NUCLEOTIDE SEQUENCE [LARGE SCALE GENOMIC DNA]</scope>
    <source>
        <strain evidence="8 9">CBS 763.97</strain>
    </source>
</reference>
<dbReference type="FunFam" id="3.30.559.30:FF:000005">
    <property type="entry name" value="Nonribosomal peptide synthase Pes1"/>
    <property type="match status" value="1"/>
</dbReference>
<keyword evidence="5" id="KW-0677">Repeat</keyword>
<dbReference type="SUPFAM" id="SSF47336">
    <property type="entry name" value="ACP-like"/>
    <property type="match status" value="2"/>
</dbReference>
<evidence type="ECO:0000313" key="9">
    <source>
        <dbReference type="Proteomes" id="UP000326268"/>
    </source>
</evidence>
<evidence type="ECO:0000259" key="7">
    <source>
        <dbReference type="PROSITE" id="PS50075"/>
    </source>
</evidence>
<dbReference type="InterPro" id="IPR000873">
    <property type="entry name" value="AMP-dep_synth/lig_dom"/>
</dbReference>
<sequence>MIGDWHFTESEHHRIRPCHSLTASAMIPLDSGHIMGEYSTGLTTKTLYITEDSPQGNQCKANGAGDEAGCHTSIDTLSAKDISQLQSWNGNLPTEEDSCIHELIEDQCSAQPDAAAVCAWDGNFTYREVDLLSSRLADQLISCGVGPNRIVAVLLNKSKWTPAVVLAVLKAGGAFLLLDPACPHLRLRQICEESGARWILCRNSHAAKVSDLGPEVITVDTVQSHLAINAVDIKGRQRTSSSSLAYVIFTSGSTGKPKGVKICHRSFCSMVRPYVEAVGYNRETRALSFSSYAFDVSVSDMLIPLLVGGCICVPSETQLMDNLPTAISQLQANFADMTPTLLRTLRPEQVPSIETIVVGGEALSKDIVTIWSPHVRLVNSYGPAECSINAALNNHLTPQTDPSNVGFPVGARIWIVDQDNHEKLMPVSTVGELVIEGPTVGSGYINSPEQMAASFIEPPKWMQHFRPSSPYNWGLYKTGDLARRETDGSIRILGRKDNQVKIRGQRMELSEVEHHVRECIPTLHDVAVEVVVPQGDRRTPVLIVFLWGMKEKSPGNHLFAVPSDATRAEMATVQSELKKRLPIYMVPVVFLVLSTLPLTATGKLDRRQLQTEAAALSSMQLLEYNATATTQTRMPTTPSERALQQVWARVLNLQPQVIGADADFFGLGGDSIAAMQASAQARTAGLNCRVADIFHCRTIAKLAGSLGMTTQSPMTIETEQLDTPFHLSPIQQMFFEEVPPQQHNYYNQSFLLRCNPPTTSDELRGAVTELLTYHSMLRTRYSHVAPGRWMQSIPAGIDGSYRFQAKQVRSDDEARAIMMKSQQSLDIQRGPLVSVDLLDMQGELEPEQYIFIVAHHLVVDWVSWRIMLEDLEGLLSTGRLLDSAPSLPFQIWCRLQSEHAQAHLMPDAALPFELPPSQDAYWSLAPHRNTWADSHQERFTLDLDATKSLLGPANNAFGTQPVEVLHAALLYSFTQVFRDRPPPALFSEGHGREPWDPTMDLSRTVGWLTTIWPTYIDINHNNTLGDVLRRVKDCRRLVPSKGWAYFASRYLNSEGRKRFANHGRMEISFNYIGLFQQLERPGARLQSATRLSRNGVEDISGDLERPELFDITAVVSQGCLEFRFVYSRYIPRQQAISQWIRICKQSLKAAAQELVFQPHSYTLRDFPLLPLTYPSLDRLLYKTLPAIGVSSAMMQAAYPCSPVQRGILVAQSLDPDRYHCQLICRVISSAGAVELDRIAQAWRQVVDRHEILRTIFIDAVTKEGYLDQVVLKTVDVDLDVLDWDESAISMVKRLQSRRPFPGGSKPLHRLTLCATRTNEVLCKLEINHALIDEISAQIVLRDLSRAYDGRLIEPSNFRFVNYIEMLHQQESEAARCYWTSYLKGVEPCLFPPLNTTGEDDASGAWRSFDLDIPVDSNWRAYCSTHGVTPANIFQAAWGLVLRCYTGSDEVCFGYTTSGRDMPLSGIDHAVGPFINMLVSRLALRADASLLEVLEGSQTDYTQALAHQHFALADIFHSMNLSGKTLFNTGISLNRLVVGSEEEESWSPTISFETISSEDNTEYDVIVEIALRSDIARATFTYRPHVLSETQKWEMADIFREAVSEILAYTPDTSIKELPLFGTSNLGHVSQNIGGSHRVETYCRRQFANYSGEPFPTIPRNYCPEASESFELSVTMKGQPGLPDSEISPLMQLAWAIVLSQYTGSEDILFGVLEGDLAGGVLPVRICVDSCDRIADKLQQAQEDRQTRLSLQGCRASNTLPLSDTPGAAYQYHNILLLQPRRASSICELDLQNAVGHPLVVLCQPLSNGTLIVHVKFDKNCLERAKAQRIGFQFAHILRQVHDNAARQVGEILTLSPEDMERLDRWNGVVPERIEACVHESIHAHALDSPDAPAICAWDGDFSYQQLDEYSSQLAWQLKRMDVRPGIVVPVCQEKTRWTAVAILGVLKAGGAFALLDPEVPTERLMTVARDLNPPVAISTPHTAPICHQLAAEVVVLGDQEFPLSASATPSTMPPSTATPADDLYVVFTSGSTGKPKGVVIHHSAFYTGALAQNPGRFLDHSSRTLQFASYMFDVSIADFLRTLLAGGCVCIPAQNGLKDTLAETIGRLRVNRLDLTPSVLRLLSPEAIPSVRTITLGGEPMASKDVESWAGKVQLMNCYGPAECSYCVTQSQVLHPHRSNPGNIGRGQGAICWVVDRHDYRRLVPIGAVGELVVEGPIVGRGYLHDHQKTAQAFITNPPPWLRRLGRTGLLYKTGDLVQYTTDGSLLYIGRKDDQAKLHGQRLEMGEVEYHVRQCFPSSREVVAELIMPLVSNGKAEALLAAFIETDQCDYRKGQPDQPDKIFCTATSEFLAGGQHARERLEHQVPGYMVPSIFIPLYRVPLTHNGKKNRRLLRQRASQIPRKDLFAAYAQRAGGVKRPPSTRTERLLLSVLSQVLEIEPHDIGMDDNFFSLGGDSIVAIRFAQLARQHSLFFRVADVFRNPRISDLVPSLRGTDESTARDPAPAATSTERYFGFKSWEKLRKAFLSYSLSCLGLQLRHDDVQDILPATESQDSSLRLPCTHFILNLRGPMDNTKLKMACQALIQRHTILRTIFLPYQSKTAQVVLQERAIDFWRSVHCEGIDLVKATSDLINTDCIPIPSMSVFITQFTLVQGRDDDHRSLVVRLSHAQYDAFSISTLLGDLKALFEGACLPQAPSFAAYLDECTISQSDRAADFWTRLLRDSHMTRLGNRGCGQETLDFTTLVEDERTIVLPCPLVRGETTLANLIKAAWSFVLSQLGSCRDVMFVQTTNGRHLASEETQSVVGLCIRRLPVRVALDPTWTVLDLLQVIQNQHSDTLSFESVELQELVELDSLWGPGVHCGSILVHQNVNPENSFKIGQANCSVQSVAKPYPTNHILIETIPSNSNLRVRLVTSSHILDKSGAEMVLQQLCDTIMLFASSPSVPLAEIQMSPVH</sequence>
<dbReference type="GO" id="GO:0044550">
    <property type="term" value="P:secondary metabolite biosynthetic process"/>
    <property type="evidence" value="ECO:0007669"/>
    <property type="project" value="TreeGrafter"/>
</dbReference>
<organism evidence="8 9">
    <name type="scientific">Aspergillus caelatus</name>
    <dbReference type="NCBI Taxonomy" id="61420"/>
    <lineage>
        <taxon>Eukaryota</taxon>
        <taxon>Fungi</taxon>
        <taxon>Dikarya</taxon>
        <taxon>Ascomycota</taxon>
        <taxon>Pezizomycotina</taxon>
        <taxon>Eurotiomycetes</taxon>
        <taxon>Eurotiomycetidae</taxon>
        <taxon>Eurotiales</taxon>
        <taxon>Aspergillaceae</taxon>
        <taxon>Aspergillus</taxon>
        <taxon>Aspergillus subgen. Circumdati</taxon>
    </lineage>
</organism>
<dbReference type="Pfam" id="PF00550">
    <property type="entry name" value="PP-binding"/>
    <property type="match status" value="2"/>
</dbReference>
<dbReference type="PROSITE" id="PS50075">
    <property type="entry name" value="CARRIER"/>
    <property type="match status" value="2"/>
</dbReference>
<keyword evidence="2" id="KW-0596">Phosphopantetheine</keyword>
<dbReference type="Gene3D" id="3.30.559.30">
    <property type="entry name" value="Nonribosomal peptide synthetase, condensation domain"/>
    <property type="match status" value="4"/>
</dbReference>
<feature type="domain" description="Carrier" evidence="7">
    <location>
        <begin position="2419"/>
        <end position="2495"/>
    </location>
</feature>
<dbReference type="GO" id="GO:0031177">
    <property type="term" value="F:phosphopantetheine binding"/>
    <property type="evidence" value="ECO:0007669"/>
    <property type="project" value="InterPro"/>
</dbReference>
<dbReference type="PROSITE" id="PS00455">
    <property type="entry name" value="AMP_BINDING"/>
    <property type="match status" value="2"/>
</dbReference>
<dbReference type="OrthoDB" id="416786at2759"/>
<evidence type="ECO:0000313" key="8">
    <source>
        <dbReference type="EMBL" id="KAE8363172.1"/>
    </source>
</evidence>
<dbReference type="InterPro" id="IPR023213">
    <property type="entry name" value="CAT-like_dom_sf"/>
</dbReference>
<evidence type="ECO:0000256" key="2">
    <source>
        <dbReference type="ARBA" id="ARBA00022450"/>
    </source>
</evidence>
<dbReference type="InterPro" id="IPR020806">
    <property type="entry name" value="PKS_PP-bd"/>
</dbReference>
<dbReference type="FunFam" id="3.30.559.10:FF:000016">
    <property type="entry name" value="Nonribosomal peptide synthase Pes1"/>
    <property type="match status" value="1"/>
</dbReference>
<dbReference type="PANTHER" id="PTHR45527:SF3">
    <property type="entry name" value="SIDEROPHORE SYNTHETASE (EUROFUNG)"/>
    <property type="match status" value="1"/>
</dbReference>
<dbReference type="EMBL" id="ML737683">
    <property type="protein sequence ID" value="KAE8363172.1"/>
    <property type="molecule type" value="Genomic_DNA"/>
</dbReference>
<dbReference type="CDD" id="cd19534">
    <property type="entry name" value="E_NRPS"/>
    <property type="match status" value="1"/>
</dbReference>
<dbReference type="GO" id="GO:1904091">
    <property type="term" value="F:non-ribosomal peptide synthetase activity"/>
    <property type="evidence" value="ECO:0007669"/>
    <property type="project" value="UniProtKB-ARBA"/>
</dbReference>
<accession>A0A5N7A047</accession>
<dbReference type="SMART" id="SM01294">
    <property type="entry name" value="PKS_PP_betabranch"/>
    <property type="match status" value="1"/>
</dbReference>
<dbReference type="InterPro" id="IPR045851">
    <property type="entry name" value="AMP-bd_C_sf"/>
</dbReference>
<dbReference type="Gene3D" id="3.40.50.980">
    <property type="match status" value="2"/>
</dbReference>
<dbReference type="GO" id="GO:0043041">
    <property type="term" value="P:amino acid activation for nonribosomal peptide biosynthetic process"/>
    <property type="evidence" value="ECO:0007669"/>
    <property type="project" value="TreeGrafter"/>
</dbReference>
<dbReference type="Gene3D" id="3.40.50.12780">
    <property type="entry name" value="N-terminal domain of ligase-like"/>
    <property type="match status" value="1"/>
</dbReference>
<dbReference type="GO" id="GO:0005737">
    <property type="term" value="C:cytoplasm"/>
    <property type="evidence" value="ECO:0007669"/>
    <property type="project" value="TreeGrafter"/>
</dbReference>
<dbReference type="Gene3D" id="3.30.300.30">
    <property type="match status" value="2"/>
</dbReference>
<dbReference type="SUPFAM" id="SSF56801">
    <property type="entry name" value="Acetyl-CoA synthetase-like"/>
    <property type="match status" value="2"/>
</dbReference>
<keyword evidence="4" id="KW-0436">Ligase</keyword>
<dbReference type="InterPro" id="IPR042099">
    <property type="entry name" value="ANL_N_sf"/>
</dbReference>
<evidence type="ECO:0000256" key="3">
    <source>
        <dbReference type="ARBA" id="ARBA00022553"/>
    </source>
</evidence>
<dbReference type="InterPro" id="IPR001242">
    <property type="entry name" value="Condensation_dom"/>
</dbReference>
<dbReference type="Gene3D" id="2.30.38.10">
    <property type="entry name" value="Luciferase, Domain 3"/>
    <property type="match status" value="1"/>
</dbReference>
<comment type="pathway">
    <text evidence="1">Secondary metabolite biosynthesis.</text>
</comment>
<dbReference type="CDD" id="cd19542">
    <property type="entry name" value="CT_NRPS-like"/>
    <property type="match status" value="1"/>
</dbReference>
<keyword evidence="9" id="KW-1185">Reference proteome</keyword>
<dbReference type="SUPFAM" id="SSF52777">
    <property type="entry name" value="CoA-dependent acyltransferases"/>
    <property type="match status" value="7"/>
</dbReference>
<evidence type="ECO:0000256" key="1">
    <source>
        <dbReference type="ARBA" id="ARBA00005179"/>
    </source>
</evidence>
<dbReference type="PROSITE" id="PS00012">
    <property type="entry name" value="PHOSPHOPANTETHEINE"/>
    <property type="match status" value="1"/>
</dbReference>
<dbReference type="InterPro" id="IPR010071">
    <property type="entry name" value="AA_adenyl_dom"/>
</dbReference>
<dbReference type="FunFam" id="3.30.559.30:FF:000002">
    <property type="entry name" value="Nonribosomal peptide synthase Pes1"/>
    <property type="match status" value="1"/>
</dbReference>
<dbReference type="Proteomes" id="UP000326268">
    <property type="component" value="Unassembled WGS sequence"/>
</dbReference>
<dbReference type="SMART" id="SM00823">
    <property type="entry name" value="PKS_PP"/>
    <property type="match status" value="2"/>
</dbReference>
<dbReference type="Gene3D" id="1.10.1200.10">
    <property type="entry name" value="ACP-like"/>
    <property type="match status" value="2"/>
</dbReference>
<dbReference type="CDD" id="cd05918">
    <property type="entry name" value="A_NRPS_SidN3_like"/>
    <property type="match status" value="2"/>
</dbReference>
<dbReference type="Gene3D" id="3.30.559.10">
    <property type="entry name" value="Chloramphenicol acetyltransferase-like domain"/>
    <property type="match status" value="3"/>
</dbReference>
<dbReference type="GeneID" id="43657264"/>
<dbReference type="Pfam" id="PF00501">
    <property type="entry name" value="AMP-binding"/>
    <property type="match status" value="2"/>
</dbReference>
<dbReference type="InterPro" id="IPR006162">
    <property type="entry name" value="Ppantetheine_attach_site"/>
</dbReference>
<dbReference type="FunFam" id="3.40.50.12780:FF:000014">
    <property type="entry name" value="Nonribosomal peptide synthetase 1"/>
    <property type="match status" value="2"/>
</dbReference>
<dbReference type="RefSeq" id="XP_031926253.1">
    <property type="nucleotide sequence ID" value="XM_032072818.1"/>
</dbReference>
<dbReference type="PANTHER" id="PTHR45527">
    <property type="entry name" value="NONRIBOSOMAL PEPTIDE SYNTHETASE"/>
    <property type="match status" value="1"/>
</dbReference>
<evidence type="ECO:0000256" key="6">
    <source>
        <dbReference type="ARBA" id="ARBA00029454"/>
    </source>
</evidence>
<dbReference type="FunFam" id="3.30.300.30:FF:000015">
    <property type="entry name" value="Nonribosomal peptide synthase SidD"/>
    <property type="match status" value="2"/>
</dbReference>
<protein>
    <recommendedName>
        <fullName evidence="7">Carrier domain-containing protein</fullName>
    </recommendedName>
</protein>
<evidence type="ECO:0000256" key="5">
    <source>
        <dbReference type="ARBA" id="ARBA00022737"/>
    </source>
</evidence>
<feature type="domain" description="Carrier" evidence="7">
    <location>
        <begin position="634"/>
        <end position="710"/>
    </location>
</feature>
<name>A0A5N7A047_9EURO</name>
<dbReference type="NCBIfam" id="TIGR01733">
    <property type="entry name" value="AA-adenyl-dom"/>
    <property type="match status" value="2"/>
</dbReference>
<keyword evidence="3" id="KW-0597">Phosphoprotein</keyword>
<gene>
    <name evidence="8" type="ORF">BDV27DRAFT_159076</name>
</gene>
<dbReference type="InterPro" id="IPR009081">
    <property type="entry name" value="PP-bd_ACP"/>
</dbReference>
<dbReference type="GO" id="GO:0016874">
    <property type="term" value="F:ligase activity"/>
    <property type="evidence" value="ECO:0007669"/>
    <property type="project" value="UniProtKB-KW"/>
</dbReference>
<dbReference type="InterPro" id="IPR020845">
    <property type="entry name" value="AMP-binding_CS"/>
</dbReference>
<dbReference type="Pfam" id="PF00668">
    <property type="entry name" value="Condensation"/>
    <property type="match status" value="3"/>
</dbReference>